<dbReference type="AlphaFoldDB" id="A0A1M6PKF7"/>
<evidence type="ECO:0000259" key="1">
    <source>
        <dbReference type="Pfam" id="PF09983"/>
    </source>
</evidence>
<dbReference type="STRING" id="1123349.SAMN02744037_01586"/>
<reference evidence="3" key="1">
    <citation type="submission" date="2016-11" db="EMBL/GenBank/DDBJ databases">
        <authorList>
            <person name="Varghese N."/>
            <person name="Submissions S."/>
        </authorList>
    </citation>
    <scope>NUCLEOTIDE SEQUENCE [LARGE SCALE GENOMIC DNA]</scope>
    <source>
        <strain evidence="3">DSM 15518</strain>
    </source>
</reference>
<sequence>MFFYIKDKLYYDKMNLTILEVIEIKSIYDFKKKIVSVNEIQEYFKIRDYIQLVNFINNLTNEGQLKEIKSSKLNGMNPALFNKYRILTKAVDNTKYIDEINYSFYFSFNKDYYLNNIDKYKEDKIYIEKLTSYFRNCSERLDITMSINERSYDIWQEEKFLKYEGGLRILKNLGINLESMNIYSTPEPFVYFSNNKYDNQNILIIENKDTWYTLRKLMLEGQNTFLGESFSTIIYGQGKCIEKSLEEYEFTVEKYLFSPNKLVYWGDIDYEGIGIYERLKEKYESKFKIKLFRQAYKEMIKKSKKVNLNTSKDKQNKNIKGIFYDELKEIEANIKNILENGKYIPQEILNYQILRIGENKSV</sequence>
<dbReference type="EMBL" id="FRAE01000032">
    <property type="protein sequence ID" value="SHK08439.1"/>
    <property type="molecule type" value="Genomic_DNA"/>
</dbReference>
<feature type="domain" description="Wadjet protein JetD C-terminal" evidence="1">
    <location>
        <begin position="187"/>
        <end position="351"/>
    </location>
</feature>
<dbReference type="OrthoDB" id="9809365at2"/>
<dbReference type="Proteomes" id="UP000242497">
    <property type="component" value="Unassembled WGS sequence"/>
</dbReference>
<keyword evidence="3" id="KW-1185">Reference proteome</keyword>
<dbReference type="InterPro" id="IPR024534">
    <property type="entry name" value="JetD_C"/>
</dbReference>
<organism evidence="2 3">
    <name type="scientific">Tepidibacter formicigenes DSM 15518</name>
    <dbReference type="NCBI Taxonomy" id="1123349"/>
    <lineage>
        <taxon>Bacteria</taxon>
        <taxon>Bacillati</taxon>
        <taxon>Bacillota</taxon>
        <taxon>Clostridia</taxon>
        <taxon>Peptostreptococcales</taxon>
        <taxon>Peptostreptococcaceae</taxon>
        <taxon>Tepidibacter</taxon>
    </lineage>
</organism>
<proteinExistence type="predicted"/>
<dbReference type="Pfam" id="PF09983">
    <property type="entry name" value="JetD_C"/>
    <property type="match status" value="1"/>
</dbReference>
<gene>
    <name evidence="2" type="ORF">SAMN02744037_01586</name>
</gene>
<evidence type="ECO:0000313" key="2">
    <source>
        <dbReference type="EMBL" id="SHK08439.1"/>
    </source>
</evidence>
<protein>
    <recommendedName>
        <fullName evidence="1">Wadjet protein JetD C-terminal domain-containing protein</fullName>
    </recommendedName>
</protein>
<evidence type="ECO:0000313" key="3">
    <source>
        <dbReference type="Proteomes" id="UP000242497"/>
    </source>
</evidence>
<dbReference type="RefSeq" id="WP_084605617.1">
    <property type="nucleotide sequence ID" value="NZ_FRAE01000032.1"/>
</dbReference>
<name>A0A1M6PKF7_9FIRM</name>
<accession>A0A1M6PKF7</accession>